<dbReference type="AlphaFoldDB" id="M5PSW2"/>
<dbReference type="GO" id="GO:0016787">
    <property type="term" value="F:hydrolase activity"/>
    <property type="evidence" value="ECO:0007669"/>
    <property type="project" value="UniProtKB-KW"/>
</dbReference>
<reference evidence="2 3" key="1">
    <citation type="journal article" date="2013" name="Genome Announc.">
        <title>Draft Genome Sequence for Desulfovibrio africanus Strain PCS.</title>
        <authorList>
            <person name="Brown S.D."/>
            <person name="Utturkar S.M."/>
            <person name="Arkin A.P."/>
            <person name="Deutschbauer A.M."/>
            <person name="Elias D.A."/>
            <person name="Hazen T.C."/>
            <person name="Chakraborty R."/>
        </authorList>
    </citation>
    <scope>NUCLEOTIDE SEQUENCE [LARGE SCALE GENOMIC DNA]</scope>
    <source>
        <strain evidence="2 3">PCS</strain>
    </source>
</reference>
<dbReference type="PANTHER" id="PTHR22946">
    <property type="entry name" value="DIENELACTONE HYDROLASE DOMAIN-CONTAINING PROTEIN-RELATED"/>
    <property type="match status" value="1"/>
</dbReference>
<dbReference type="Gene3D" id="3.40.50.1820">
    <property type="entry name" value="alpha/beta hydrolase"/>
    <property type="match status" value="1"/>
</dbReference>
<dbReference type="Pfam" id="PF01738">
    <property type="entry name" value="DLH"/>
    <property type="match status" value="1"/>
</dbReference>
<accession>M5PSW2</accession>
<name>M5PSW2_DESAF</name>
<feature type="domain" description="Dienelactone hydrolase" evidence="1">
    <location>
        <begin position="20"/>
        <end position="236"/>
    </location>
</feature>
<dbReference type="InterPro" id="IPR050261">
    <property type="entry name" value="FrsA_esterase"/>
</dbReference>
<gene>
    <name evidence="2" type="ORF">PCS_01742</name>
</gene>
<keyword evidence="2" id="KW-0378">Hydrolase</keyword>
<dbReference type="OrthoDB" id="9787933at2"/>
<protein>
    <submittedName>
        <fullName evidence="2">Dienelactone hydrolase-like enzyme</fullName>
    </submittedName>
</protein>
<organism evidence="2 3">
    <name type="scientific">Desulfocurvibacter africanus PCS</name>
    <dbReference type="NCBI Taxonomy" id="1262666"/>
    <lineage>
        <taxon>Bacteria</taxon>
        <taxon>Pseudomonadati</taxon>
        <taxon>Thermodesulfobacteriota</taxon>
        <taxon>Desulfovibrionia</taxon>
        <taxon>Desulfovibrionales</taxon>
        <taxon>Desulfovibrionaceae</taxon>
        <taxon>Desulfocurvibacter</taxon>
    </lineage>
</organism>
<dbReference type="PATRIC" id="fig|1262666.3.peg.1765"/>
<dbReference type="Proteomes" id="UP000011922">
    <property type="component" value="Unassembled WGS sequence"/>
</dbReference>
<evidence type="ECO:0000259" key="1">
    <source>
        <dbReference type="Pfam" id="PF01738"/>
    </source>
</evidence>
<evidence type="ECO:0000313" key="3">
    <source>
        <dbReference type="Proteomes" id="UP000011922"/>
    </source>
</evidence>
<comment type="caution">
    <text evidence="2">The sequence shown here is derived from an EMBL/GenBank/DDBJ whole genome shotgun (WGS) entry which is preliminary data.</text>
</comment>
<dbReference type="EMBL" id="AOSV01000018">
    <property type="protein sequence ID" value="EMG37452.1"/>
    <property type="molecule type" value="Genomic_DNA"/>
</dbReference>
<dbReference type="PANTHER" id="PTHR22946:SF0">
    <property type="entry name" value="DIENELACTONE HYDROLASE DOMAIN-CONTAINING PROTEIN"/>
    <property type="match status" value="1"/>
</dbReference>
<evidence type="ECO:0000313" key="2">
    <source>
        <dbReference type="EMBL" id="EMG37452.1"/>
    </source>
</evidence>
<sequence>MIIKCTPFPYRPSDVDLEGILVRDESLPSPRPGILLIHEFTGLTAPMLAHAERLAGEGYVVLAADMYGRGILPADAAEASRISRIYRDDRKLMRERAAAGLRALAAVEGVDGSAIAVLGFSFGGCVALELVRSGAELAAACSVYGYLNTPYPAAPGNVRCPVLALHGARDKVVPMADVAPFVEEMRDAGVQCRMIIYTDAGHGFCNPTVQTDARSGSFYDPEIAARAWKDVLDFLRVALPSSHA</sequence>
<dbReference type="SUPFAM" id="SSF53474">
    <property type="entry name" value="alpha/beta-Hydrolases"/>
    <property type="match status" value="1"/>
</dbReference>
<dbReference type="InterPro" id="IPR002925">
    <property type="entry name" value="Dienelactn_hydro"/>
</dbReference>
<dbReference type="InterPro" id="IPR029058">
    <property type="entry name" value="AB_hydrolase_fold"/>
</dbReference>
<dbReference type="RefSeq" id="WP_005986197.1">
    <property type="nucleotide sequence ID" value="NZ_AOSV01000018.1"/>
</dbReference>
<proteinExistence type="predicted"/>